<organism evidence="2 3">
    <name type="scientific">Thermoleophilum album</name>
    <dbReference type="NCBI Taxonomy" id="29539"/>
    <lineage>
        <taxon>Bacteria</taxon>
        <taxon>Bacillati</taxon>
        <taxon>Actinomycetota</taxon>
        <taxon>Thermoleophilia</taxon>
        <taxon>Thermoleophilales</taxon>
        <taxon>Thermoleophilaceae</taxon>
        <taxon>Thermoleophilum</taxon>
    </lineage>
</organism>
<feature type="transmembrane region" description="Helical" evidence="1">
    <location>
        <begin position="12"/>
        <end position="32"/>
    </location>
</feature>
<sequence>MTPRAAPTGRFLIFHKSIFGLFLGLGFPWILFASDNQGSGDKILGS</sequence>
<evidence type="ECO:0000256" key="1">
    <source>
        <dbReference type="SAM" id="Phobius"/>
    </source>
</evidence>
<keyword evidence="1" id="KW-0472">Membrane</keyword>
<name>A0A1H6FTE3_THEAL</name>
<proteinExistence type="predicted"/>
<gene>
    <name evidence="2" type="ORF">SAMN02745716_1248</name>
</gene>
<keyword evidence="3" id="KW-1185">Reference proteome</keyword>
<dbReference type="AlphaFoldDB" id="A0A1H6FTE3"/>
<accession>A0A1H6FTE3</accession>
<keyword evidence="1" id="KW-1133">Transmembrane helix</keyword>
<keyword evidence="1" id="KW-0812">Transmembrane</keyword>
<dbReference type="Proteomes" id="UP000222056">
    <property type="component" value="Unassembled WGS sequence"/>
</dbReference>
<evidence type="ECO:0000313" key="2">
    <source>
        <dbReference type="EMBL" id="SEH13662.1"/>
    </source>
</evidence>
<protein>
    <submittedName>
        <fullName evidence="2">Uncharacterized protein</fullName>
    </submittedName>
</protein>
<evidence type="ECO:0000313" key="3">
    <source>
        <dbReference type="Proteomes" id="UP000222056"/>
    </source>
</evidence>
<dbReference type="EMBL" id="FNWJ01000002">
    <property type="protein sequence ID" value="SEH13662.1"/>
    <property type="molecule type" value="Genomic_DNA"/>
</dbReference>
<reference evidence="3" key="1">
    <citation type="submission" date="2016-10" db="EMBL/GenBank/DDBJ databases">
        <authorList>
            <person name="Varghese N."/>
            <person name="Submissions S."/>
        </authorList>
    </citation>
    <scope>NUCLEOTIDE SEQUENCE [LARGE SCALE GENOMIC DNA]</scope>
    <source>
        <strain evidence="3">ATCC 35263</strain>
    </source>
</reference>